<dbReference type="KEGG" id="str:Sterm_0611"/>
<dbReference type="eggNOG" id="ENOG502ZW6N">
    <property type="taxonomic scope" value="Bacteria"/>
</dbReference>
<protein>
    <submittedName>
        <fullName evidence="1">Uncharacterized protein</fullName>
    </submittedName>
</protein>
<dbReference type="HOGENOM" id="CLU_1401585_0_0_0"/>
<name>D1AP10_SEBTE</name>
<keyword evidence="2" id="KW-1185">Reference proteome</keyword>
<evidence type="ECO:0000313" key="2">
    <source>
        <dbReference type="Proteomes" id="UP000000845"/>
    </source>
</evidence>
<sequence length="194" mass="23029">MKLTVKEYMSSRKVSRRTIYNRIENNQLTTVKENNKLYIIEENLGTKKSSITKNQVSNSLEVNSKLLREIQKEINNLIMLTNEFDYKLIRERLVSLDNANINVFNKLDTISKYKIDENFDLILSQLEKSINMGEILSKKVNDIEEKTNMLEQKFELIYEHVIDFSEKFSILFSDRFGEKTEKEKKKLINIFNKK</sequence>
<organism evidence="1 2">
    <name type="scientific">Sebaldella termitidis (strain ATCC 33386 / NCTC 11300)</name>
    <dbReference type="NCBI Taxonomy" id="526218"/>
    <lineage>
        <taxon>Bacteria</taxon>
        <taxon>Fusobacteriati</taxon>
        <taxon>Fusobacteriota</taxon>
        <taxon>Fusobacteriia</taxon>
        <taxon>Fusobacteriales</taxon>
        <taxon>Leptotrichiaceae</taxon>
        <taxon>Sebaldella</taxon>
    </lineage>
</organism>
<gene>
    <name evidence="1" type="ordered locus">Sterm_0611</name>
</gene>
<dbReference type="EMBL" id="CP001739">
    <property type="protein sequence ID" value="ACZ07484.1"/>
    <property type="molecule type" value="Genomic_DNA"/>
</dbReference>
<reference evidence="2" key="1">
    <citation type="submission" date="2009-09" db="EMBL/GenBank/DDBJ databases">
        <title>The complete chromosome of Sebaldella termitidis ATCC 33386.</title>
        <authorList>
            <consortium name="US DOE Joint Genome Institute (JGI-PGF)"/>
            <person name="Lucas S."/>
            <person name="Copeland A."/>
            <person name="Lapidus A."/>
            <person name="Glavina del Rio T."/>
            <person name="Dalin E."/>
            <person name="Tice H."/>
            <person name="Bruce D."/>
            <person name="Goodwin L."/>
            <person name="Pitluck S."/>
            <person name="Kyrpides N."/>
            <person name="Mavromatis K."/>
            <person name="Ivanova N."/>
            <person name="Mikhailova N."/>
            <person name="Sims D."/>
            <person name="Meincke L."/>
            <person name="Brettin T."/>
            <person name="Detter J.C."/>
            <person name="Han C."/>
            <person name="Larimer F."/>
            <person name="Land M."/>
            <person name="Hauser L."/>
            <person name="Markowitz V."/>
            <person name="Cheng J.F."/>
            <person name="Hugenholtz P."/>
            <person name="Woyke T."/>
            <person name="Wu D."/>
            <person name="Eisen J.A."/>
        </authorList>
    </citation>
    <scope>NUCLEOTIDE SEQUENCE [LARGE SCALE GENOMIC DNA]</scope>
    <source>
        <strain evidence="2">ATCC 33386 / NCTC 11300</strain>
    </source>
</reference>
<evidence type="ECO:0000313" key="1">
    <source>
        <dbReference type="EMBL" id="ACZ07484.1"/>
    </source>
</evidence>
<accession>D1AP10</accession>
<dbReference type="Proteomes" id="UP000000845">
    <property type="component" value="Chromosome"/>
</dbReference>
<reference evidence="1 2" key="2">
    <citation type="journal article" date="2010" name="Stand. Genomic Sci.">
        <title>Complete genome sequence of Sebaldella termitidis type strain (NCTC 11300).</title>
        <authorList>
            <person name="Harmon-Smith M."/>
            <person name="Celia L."/>
            <person name="Chertkov O."/>
            <person name="Lapidus A."/>
            <person name="Copeland A."/>
            <person name="Glavina Del Rio T."/>
            <person name="Nolan M."/>
            <person name="Lucas S."/>
            <person name="Tice H."/>
            <person name="Cheng J.F."/>
            <person name="Han C."/>
            <person name="Detter J.C."/>
            <person name="Bruce D."/>
            <person name="Goodwin L."/>
            <person name="Pitluck S."/>
            <person name="Pati A."/>
            <person name="Liolios K."/>
            <person name="Ivanova N."/>
            <person name="Mavromatis K."/>
            <person name="Mikhailova N."/>
            <person name="Chen A."/>
            <person name="Palaniappan K."/>
            <person name="Land M."/>
            <person name="Hauser L."/>
            <person name="Chang Y.J."/>
            <person name="Jeffries C.D."/>
            <person name="Brettin T."/>
            <person name="Goker M."/>
            <person name="Beck B."/>
            <person name="Bristow J."/>
            <person name="Eisen J.A."/>
            <person name="Markowitz V."/>
            <person name="Hugenholtz P."/>
            <person name="Kyrpides N.C."/>
            <person name="Klenk H.P."/>
            <person name="Chen F."/>
        </authorList>
    </citation>
    <scope>NUCLEOTIDE SEQUENCE [LARGE SCALE GENOMIC DNA]</scope>
    <source>
        <strain evidence="2">ATCC 33386 / NCTC 11300</strain>
    </source>
</reference>
<dbReference type="AlphaFoldDB" id="D1AP10"/>
<proteinExistence type="predicted"/>